<organism evidence="1 2">
    <name type="scientific">Tanacetum coccineum</name>
    <dbReference type="NCBI Taxonomy" id="301880"/>
    <lineage>
        <taxon>Eukaryota</taxon>
        <taxon>Viridiplantae</taxon>
        <taxon>Streptophyta</taxon>
        <taxon>Embryophyta</taxon>
        <taxon>Tracheophyta</taxon>
        <taxon>Spermatophyta</taxon>
        <taxon>Magnoliopsida</taxon>
        <taxon>eudicotyledons</taxon>
        <taxon>Gunneridae</taxon>
        <taxon>Pentapetalae</taxon>
        <taxon>asterids</taxon>
        <taxon>campanulids</taxon>
        <taxon>Asterales</taxon>
        <taxon>Asteraceae</taxon>
        <taxon>Asteroideae</taxon>
        <taxon>Anthemideae</taxon>
        <taxon>Anthemidinae</taxon>
        <taxon>Tanacetum</taxon>
    </lineage>
</organism>
<keyword evidence="2" id="KW-1185">Reference proteome</keyword>
<proteinExistence type="predicted"/>
<evidence type="ECO:0000313" key="2">
    <source>
        <dbReference type="Proteomes" id="UP001151760"/>
    </source>
</evidence>
<reference evidence="1" key="1">
    <citation type="journal article" date="2022" name="Int. J. Mol. Sci.">
        <title>Draft Genome of Tanacetum Coccineum: Genomic Comparison of Closely Related Tanacetum-Family Plants.</title>
        <authorList>
            <person name="Yamashiro T."/>
            <person name="Shiraishi A."/>
            <person name="Nakayama K."/>
            <person name="Satake H."/>
        </authorList>
    </citation>
    <scope>NUCLEOTIDE SEQUENCE</scope>
</reference>
<name>A0ABQ5IRB8_9ASTR</name>
<comment type="caution">
    <text evidence="1">The sequence shown here is derived from an EMBL/GenBank/DDBJ whole genome shotgun (WGS) entry which is preliminary data.</text>
</comment>
<dbReference type="EMBL" id="BQNB010020994">
    <property type="protein sequence ID" value="GJU01758.1"/>
    <property type="molecule type" value="Genomic_DNA"/>
</dbReference>
<sequence>MKVRLDIDVDEFIRLQEAQKRVELLNIVNGESSHVMMIFDEEAQAMQSARNSSRMLEKANEATATGTTILVKYTE</sequence>
<dbReference type="Proteomes" id="UP001151760">
    <property type="component" value="Unassembled WGS sequence"/>
</dbReference>
<evidence type="ECO:0000313" key="1">
    <source>
        <dbReference type="EMBL" id="GJU01758.1"/>
    </source>
</evidence>
<gene>
    <name evidence="1" type="ORF">Tco_1112096</name>
</gene>
<reference evidence="1" key="2">
    <citation type="submission" date="2022-01" db="EMBL/GenBank/DDBJ databases">
        <authorList>
            <person name="Yamashiro T."/>
            <person name="Shiraishi A."/>
            <person name="Satake H."/>
            <person name="Nakayama K."/>
        </authorList>
    </citation>
    <scope>NUCLEOTIDE SEQUENCE</scope>
</reference>
<protein>
    <submittedName>
        <fullName evidence="1">Uncharacterized protein</fullName>
    </submittedName>
</protein>
<accession>A0ABQ5IRB8</accession>